<organism evidence="1 2">
    <name type="scientific">Trichonephila clavata</name>
    <name type="common">Joro spider</name>
    <name type="synonym">Nephila clavata</name>
    <dbReference type="NCBI Taxonomy" id="2740835"/>
    <lineage>
        <taxon>Eukaryota</taxon>
        <taxon>Metazoa</taxon>
        <taxon>Ecdysozoa</taxon>
        <taxon>Arthropoda</taxon>
        <taxon>Chelicerata</taxon>
        <taxon>Arachnida</taxon>
        <taxon>Araneae</taxon>
        <taxon>Araneomorphae</taxon>
        <taxon>Entelegynae</taxon>
        <taxon>Araneoidea</taxon>
        <taxon>Nephilidae</taxon>
        <taxon>Trichonephila</taxon>
    </lineage>
</organism>
<dbReference type="OrthoDB" id="6537955at2759"/>
<comment type="caution">
    <text evidence="1">The sequence shown here is derived from an EMBL/GenBank/DDBJ whole genome shotgun (WGS) entry which is preliminary data.</text>
</comment>
<keyword evidence="2" id="KW-1185">Reference proteome</keyword>
<dbReference type="Proteomes" id="UP000887116">
    <property type="component" value="Unassembled WGS sequence"/>
</dbReference>
<evidence type="ECO:0000313" key="2">
    <source>
        <dbReference type="Proteomes" id="UP000887116"/>
    </source>
</evidence>
<accession>A0A8X6HAS9</accession>
<reference evidence="1" key="1">
    <citation type="submission" date="2020-07" db="EMBL/GenBank/DDBJ databases">
        <title>Multicomponent nature underlies the extraordinary mechanical properties of spider dragline silk.</title>
        <authorList>
            <person name="Kono N."/>
            <person name="Nakamura H."/>
            <person name="Mori M."/>
            <person name="Yoshida Y."/>
            <person name="Ohtoshi R."/>
            <person name="Malay A.D."/>
            <person name="Moran D.A.P."/>
            <person name="Tomita M."/>
            <person name="Numata K."/>
            <person name="Arakawa K."/>
        </authorList>
    </citation>
    <scope>NUCLEOTIDE SEQUENCE</scope>
</reference>
<proteinExistence type="predicted"/>
<protein>
    <submittedName>
        <fullName evidence="1">Uncharacterized protein</fullName>
    </submittedName>
</protein>
<name>A0A8X6HAS9_TRICU</name>
<dbReference type="EMBL" id="BMAO01017801">
    <property type="protein sequence ID" value="GFR18530.1"/>
    <property type="molecule type" value="Genomic_DNA"/>
</dbReference>
<gene>
    <name evidence="1" type="ORF">TNCT_104771</name>
</gene>
<sequence>MPRNYVIKPDNFCYVCYEMTFATQKRSRNSDWQWNLLLPGVKITEYKARENNFLHFFEKKDDVAACIEVNGLMNFMNICYDPNNWRLFIDSSKNNSESSITTERQASSFHSPRTFRLRERNLCKCEITSRVNKIRGS</sequence>
<evidence type="ECO:0000313" key="1">
    <source>
        <dbReference type="EMBL" id="GFR18530.1"/>
    </source>
</evidence>
<dbReference type="AlphaFoldDB" id="A0A8X6HAS9"/>